<evidence type="ECO:0000313" key="5">
    <source>
        <dbReference type="Proteomes" id="UP000182882"/>
    </source>
</evidence>
<dbReference type="Pfam" id="PF09851">
    <property type="entry name" value="SHOCT"/>
    <property type="match status" value="1"/>
</dbReference>
<keyword evidence="1" id="KW-0812">Transmembrane</keyword>
<proteinExistence type="predicted"/>
<feature type="transmembrane region" description="Helical" evidence="1">
    <location>
        <begin position="165"/>
        <end position="185"/>
    </location>
</feature>
<accession>A0A1H2DPN3</accession>
<evidence type="ECO:0000259" key="3">
    <source>
        <dbReference type="Pfam" id="PF13548"/>
    </source>
</evidence>
<name>A0A1H2DPN3_9PROT</name>
<dbReference type="InterPro" id="IPR018649">
    <property type="entry name" value="SHOCT"/>
</dbReference>
<evidence type="ECO:0000256" key="1">
    <source>
        <dbReference type="SAM" id="Phobius"/>
    </source>
</evidence>
<dbReference type="AlphaFoldDB" id="A0A1H2DPN3"/>
<gene>
    <name evidence="4" type="ORF">SAMN05216406_10286</name>
</gene>
<evidence type="ECO:0000313" key="4">
    <source>
        <dbReference type="EMBL" id="SDT84734.1"/>
    </source>
</evidence>
<dbReference type="InterPro" id="IPR025196">
    <property type="entry name" value="DUF4126"/>
</dbReference>
<dbReference type="Pfam" id="PF13548">
    <property type="entry name" value="DUF4126"/>
    <property type="match status" value="1"/>
</dbReference>
<sequence>MENYEALLATIALMMGASWASGINLYAVLLVLGLGGSTGHINLPAELSVLQEPLVIGAAGIMYFIEFFMDKIPGMDSAWDSIHTFVRIPAGAMLAAGAVGDVTPALEIAAGILGAGVAATSHATKAGTRLLINTSPEPVSNWSASITEDFLVFSGMWAALKHQEIFLILFVVFMGIAIWSLPKLWHLINTLLSKIARFLGFANGQAVTNNVVDSIPSAMKYPSPEQIMALERLQQLRDSGVLTEQEFEQQKSAILKKND</sequence>
<evidence type="ECO:0000259" key="2">
    <source>
        <dbReference type="Pfam" id="PF09851"/>
    </source>
</evidence>
<dbReference type="EMBL" id="FNLN01000002">
    <property type="protein sequence ID" value="SDT84734.1"/>
    <property type="molecule type" value="Genomic_DNA"/>
</dbReference>
<dbReference type="Proteomes" id="UP000182882">
    <property type="component" value="Unassembled WGS sequence"/>
</dbReference>
<keyword evidence="1" id="KW-0472">Membrane</keyword>
<keyword evidence="1" id="KW-1133">Transmembrane helix</keyword>
<reference evidence="5" key="1">
    <citation type="submission" date="2016-10" db="EMBL/GenBank/DDBJ databases">
        <authorList>
            <person name="Varghese N."/>
            <person name="Submissions S."/>
        </authorList>
    </citation>
    <scope>NUCLEOTIDE SEQUENCE [LARGE SCALE GENOMIC DNA]</scope>
    <source>
        <strain evidence="5">Nm10</strain>
    </source>
</reference>
<dbReference type="KEGG" id="nur:ATY38_00510"/>
<feature type="domain" description="SHOCT" evidence="2">
    <location>
        <begin position="229"/>
        <end position="255"/>
    </location>
</feature>
<feature type="domain" description="DUF4126" evidence="3">
    <location>
        <begin position="11"/>
        <end position="183"/>
    </location>
</feature>
<organism evidence="4 5">
    <name type="scientific">Nitrosomonas ureae</name>
    <dbReference type="NCBI Taxonomy" id="44577"/>
    <lineage>
        <taxon>Bacteria</taxon>
        <taxon>Pseudomonadati</taxon>
        <taxon>Pseudomonadota</taxon>
        <taxon>Betaproteobacteria</taxon>
        <taxon>Nitrosomonadales</taxon>
        <taxon>Nitrosomonadaceae</taxon>
        <taxon>Nitrosomonas</taxon>
    </lineage>
</organism>
<feature type="transmembrane region" description="Helical" evidence="1">
    <location>
        <begin position="49"/>
        <end position="69"/>
    </location>
</feature>
<keyword evidence="5" id="KW-1185">Reference proteome</keyword>
<protein>
    <submittedName>
        <fullName evidence="4">Short C-terminal domain-containing protein</fullName>
    </submittedName>
</protein>
<feature type="transmembrane region" description="Helical" evidence="1">
    <location>
        <begin position="7"/>
        <end position="29"/>
    </location>
</feature>
<dbReference type="RefSeq" id="WP_062557565.1">
    <property type="nucleotide sequence ID" value="NZ_CP013341.1"/>
</dbReference>